<dbReference type="Gene3D" id="3.40.50.150">
    <property type="entry name" value="Vaccinia Virus protein VP39"/>
    <property type="match status" value="1"/>
</dbReference>
<dbReference type="InterPro" id="IPR047048">
    <property type="entry name" value="TlyA"/>
</dbReference>
<dbReference type="InterPro" id="IPR002877">
    <property type="entry name" value="RNA_MeTrfase_FtsJ_dom"/>
</dbReference>
<dbReference type="SUPFAM" id="SSF55174">
    <property type="entry name" value="Alpha-L RNA-binding motif"/>
    <property type="match status" value="1"/>
</dbReference>
<reference evidence="5 6" key="1">
    <citation type="submission" date="2017-03" db="EMBL/GenBank/DDBJ databases">
        <authorList>
            <person name="Afonso C.L."/>
            <person name="Miller P.J."/>
            <person name="Scott M.A."/>
            <person name="Spackman E."/>
            <person name="Goraichik I."/>
            <person name="Dimitrov K.M."/>
            <person name="Suarez D.L."/>
            <person name="Swayne D.E."/>
        </authorList>
    </citation>
    <scope>NUCLEOTIDE SEQUENCE [LARGE SCALE GENOMIC DNA]</scope>
    <source>
        <strain evidence="5 6">CECT 7691</strain>
    </source>
</reference>
<dbReference type="AlphaFoldDB" id="A0A1Y5TUA9"/>
<dbReference type="InterPro" id="IPR036986">
    <property type="entry name" value="S4_RNA-bd_sf"/>
</dbReference>
<organism evidence="5 6">
    <name type="scientific">Oceanibacterium hippocampi</name>
    <dbReference type="NCBI Taxonomy" id="745714"/>
    <lineage>
        <taxon>Bacteria</taxon>
        <taxon>Pseudomonadati</taxon>
        <taxon>Pseudomonadota</taxon>
        <taxon>Alphaproteobacteria</taxon>
        <taxon>Sneathiellales</taxon>
        <taxon>Sneathiellaceae</taxon>
        <taxon>Oceanibacterium</taxon>
    </lineage>
</organism>
<keyword evidence="6" id="KW-1185">Reference proteome</keyword>
<dbReference type="RefSeq" id="WP_217808118.1">
    <property type="nucleotide sequence ID" value="NZ_FWFR01000003.1"/>
</dbReference>
<dbReference type="GO" id="GO:0003723">
    <property type="term" value="F:RNA binding"/>
    <property type="evidence" value="ECO:0007669"/>
    <property type="project" value="UniProtKB-KW"/>
</dbReference>
<dbReference type="InterPro" id="IPR002942">
    <property type="entry name" value="S4_RNA-bd"/>
</dbReference>
<dbReference type="InParanoid" id="A0A1Y5TUA9"/>
<comment type="similarity">
    <text evidence="2">Belongs to the TlyA family.</text>
</comment>
<dbReference type="EMBL" id="FWFR01000003">
    <property type="protein sequence ID" value="SLN72933.1"/>
    <property type="molecule type" value="Genomic_DNA"/>
</dbReference>
<dbReference type="Pfam" id="PF01479">
    <property type="entry name" value="S4"/>
    <property type="match status" value="1"/>
</dbReference>
<evidence type="ECO:0000256" key="1">
    <source>
        <dbReference type="ARBA" id="ARBA00022884"/>
    </source>
</evidence>
<keyword evidence="1 3" id="KW-0694">RNA-binding</keyword>
<dbReference type="Gene3D" id="3.10.290.10">
    <property type="entry name" value="RNA-binding S4 domain"/>
    <property type="match status" value="1"/>
</dbReference>
<sequence length="252" mass="26703">MSERERLDLLLVARGLAPSRVRAQAMIAAGRVRVDGRTAEKANLRPSPDCALDIRPSDDDRWVSRAALKLRHGLAHFRLDPAGRVALDIGASTGGFCQVLLEGGARRVYAVDVGHGQLVPALRADPRIVTLEGVNARDLGPAQVPEAVDVVTCDASFIGLAKVLPPALALAVPAAFLVALIKPQFEAGPDARDRHGVVRDPARHDAVCEAVRDWLGGQAGWHVLGITDSPIAGGDGNREFLIAAELKASDKP</sequence>
<feature type="domain" description="RNA-binding S4" evidence="4">
    <location>
        <begin position="5"/>
        <end position="71"/>
    </location>
</feature>
<evidence type="ECO:0000313" key="6">
    <source>
        <dbReference type="Proteomes" id="UP000193200"/>
    </source>
</evidence>
<dbReference type="EC" id="2.1.1.226" evidence="5"/>
<dbReference type="SUPFAM" id="SSF53335">
    <property type="entry name" value="S-adenosyl-L-methionine-dependent methyltransferases"/>
    <property type="match status" value="1"/>
</dbReference>
<evidence type="ECO:0000256" key="3">
    <source>
        <dbReference type="PROSITE-ProRule" id="PRU00182"/>
    </source>
</evidence>
<protein>
    <submittedName>
        <fullName evidence="5">16S/23S rRNA (Cytidine-2'-O)-methyltransferase TlyA</fullName>
        <ecNumber evidence="5">2.1.1.226</ecNumber>
    </submittedName>
</protein>
<dbReference type="GO" id="GO:0032259">
    <property type="term" value="P:methylation"/>
    <property type="evidence" value="ECO:0007669"/>
    <property type="project" value="UniProtKB-KW"/>
</dbReference>
<accession>A0A1Y5TUA9</accession>
<evidence type="ECO:0000313" key="5">
    <source>
        <dbReference type="EMBL" id="SLN72933.1"/>
    </source>
</evidence>
<dbReference type="CDD" id="cd00165">
    <property type="entry name" value="S4"/>
    <property type="match status" value="1"/>
</dbReference>
<dbReference type="InterPro" id="IPR004538">
    <property type="entry name" value="Hemolysin_A/TlyA"/>
</dbReference>
<name>A0A1Y5TUA9_9PROT</name>
<dbReference type="PROSITE" id="PS50889">
    <property type="entry name" value="S4"/>
    <property type="match status" value="1"/>
</dbReference>
<evidence type="ECO:0000256" key="2">
    <source>
        <dbReference type="ARBA" id="ARBA00029460"/>
    </source>
</evidence>
<evidence type="ECO:0000259" key="4">
    <source>
        <dbReference type="SMART" id="SM00363"/>
    </source>
</evidence>
<dbReference type="InterPro" id="IPR029063">
    <property type="entry name" value="SAM-dependent_MTases_sf"/>
</dbReference>
<keyword evidence="5" id="KW-0489">Methyltransferase</keyword>
<dbReference type="Proteomes" id="UP000193200">
    <property type="component" value="Unassembled WGS sequence"/>
</dbReference>
<dbReference type="CDD" id="cd02440">
    <property type="entry name" value="AdoMet_MTases"/>
    <property type="match status" value="1"/>
</dbReference>
<proteinExistence type="inferred from homology"/>
<dbReference type="GO" id="GO:0008168">
    <property type="term" value="F:methyltransferase activity"/>
    <property type="evidence" value="ECO:0007669"/>
    <property type="project" value="UniProtKB-KW"/>
</dbReference>
<keyword evidence="5" id="KW-0808">Transferase</keyword>
<dbReference type="PANTHER" id="PTHR32319:SF0">
    <property type="entry name" value="BACTERIAL HEMOLYSIN-LIKE PROTEIN"/>
    <property type="match status" value="1"/>
</dbReference>
<gene>
    <name evidence="5" type="primary">tlyA</name>
    <name evidence="5" type="ORF">OCH7691_03533</name>
</gene>
<dbReference type="PIRSF" id="PIRSF005578">
    <property type="entry name" value="TlyA"/>
    <property type="match status" value="1"/>
</dbReference>
<dbReference type="PANTHER" id="PTHR32319">
    <property type="entry name" value="BACTERIAL HEMOLYSIN-LIKE PROTEIN"/>
    <property type="match status" value="1"/>
</dbReference>
<dbReference type="Pfam" id="PF01728">
    <property type="entry name" value="FtsJ"/>
    <property type="match status" value="1"/>
</dbReference>
<dbReference type="SMART" id="SM00363">
    <property type="entry name" value="S4"/>
    <property type="match status" value="1"/>
</dbReference>